<evidence type="ECO:0000313" key="2">
    <source>
        <dbReference type="EMBL" id="MFD1673485.1"/>
    </source>
</evidence>
<dbReference type="Gene3D" id="3.40.50.1110">
    <property type="entry name" value="SGNH hydrolase"/>
    <property type="match status" value="1"/>
</dbReference>
<reference evidence="3" key="1">
    <citation type="journal article" date="2019" name="Int. J. Syst. Evol. Microbiol.">
        <title>The Global Catalogue of Microorganisms (GCM) 10K type strain sequencing project: providing services to taxonomists for standard genome sequencing and annotation.</title>
        <authorList>
            <consortium name="The Broad Institute Genomics Platform"/>
            <consortium name="The Broad Institute Genome Sequencing Center for Infectious Disease"/>
            <person name="Wu L."/>
            <person name="Ma J."/>
        </authorList>
    </citation>
    <scope>NUCLEOTIDE SEQUENCE [LARGE SCALE GENOMIC DNA]</scope>
    <source>
        <strain evidence="3">CGMCC 1.12286</strain>
    </source>
</reference>
<dbReference type="CDD" id="cd01834">
    <property type="entry name" value="SGNH_hydrolase_like_2"/>
    <property type="match status" value="1"/>
</dbReference>
<keyword evidence="3" id="KW-1185">Reference proteome</keyword>
<dbReference type="Proteomes" id="UP001597079">
    <property type="component" value="Unassembled WGS sequence"/>
</dbReference>
<keyword evidence="2" id="KW-0378">Hydrolase</keyword>
<dbReference type="Pfam" id="PF13472">
    <property type="entry name" value="Lipase_GDSL_2"/>
    <property type="match status" value="1"/>
</dbReference>
<dbReference type="InterPro" id="IPR051532">
    <property type="entry name" value="Ester_Hydrolysis_Enzymes"/>
</dbReference>
<dbReference type="InterPro" id="IPR013830">
    <property type="entry name" value="SGNH_hydro"/>
</dbReference>
<gene>
    <name evidence="2" type="ORF">ACFSB2_01945</name>
</gene>
<accession>A0ABW4JC09</accession>
<dbReference type="InterPro" id="IPR036514">
    <property type="entry name" value="SGNH_hydro_sf"/>
</dbReference>
<dbReference type="PANTHER" id="PTHR30383">
    <property type="entry name" value="THIOESTERASE 1/PROTEASE 1/LYSOPHOSPHOLIPASE L1"/>
    <property type="match status" value="1"/>
</dbReference>
<proteinExistence type="predicted"/>
<organism evidence="2 3">
    <name type="scientific">Alicyclobacillus fodiniaquatilis</name>
    <dbReference type="NCBI Taxonomy" id="1661150"/>
    <lineage>
        <taxon>Bacteria</taxon>
        <taxon>Bacillati</taxon>
        <taxon>Bacillota</taxon>
        <taxon>Bacilli</taxon>
        <taxon>Bacillales</taxon>
        <taxon>Alicyclobacillaceae</taxon>
        <taxon>Alicyclobacillus</taxon>
    </lineage>
</organism>
<feature type="domain" description="SGNH hydrolase-type esterase" evidence="1">
    <location>
        <begin position="12"/>
        <end position="201"/>
    </location>
</feature>
<evidence type="ECO:0000259" key="1">
    <source>
        <dbReference type="Pfam" id="PF13472"/>
    </source>
</evidence>
<dbReference type="SUPFAM" id="SSF52266">
    <property type="entry name" value="SGNH hydrolase"/>
    <property type="match status" value="1"/>
</dbReference>
<sequence length="219" mass="24527">MNLEAGSKLLMIGDSITDCGRNWPVGESPFGGLGNGYVSLVDAALRGVYPEQGVRVVNMGVGGNTVRDLKARWQTDVIALQPDYLTIMIGINDVWRHFDQPMVMESHVDATTYHDTLLELVSSTKAQVKRLFLLSPFYLETNQTDPMRKMTDEYRALMQQVAGEAKVDFVDVQADFDNVMKHLYTSSLSGDRVHPNLTGHGIIARAFLRHIEFDWAHQA</sequence>
<name>A0ABW4JC09_9BACL</name>
<dbReference type="PANTHER" id="PTHR30383:SF5">
    <property type="entry name" value="SGNH HYDROLASE-TYPE ESTERASE DOMAIN-CONTAINING PROTEIN"/>
    <property type="match status" value="1"/>
</dbReference>
<evidence type="ECO:0000313" key="3">
    <source>
        <dbReference type="Proteomes" id="UP001597079"/>
    </source>
</evidence>
<dbReference type="RefSeq" id="WP_377940896.1">
    <property type="nucleotide sequence ID" value="NZ_JBHUCX010000005.1"/>
</dbReference>
<protein>
    <submittedName>
        <fullName evidence="2">SGNH/GDSL hydrolase family protein</fullName>
        <ecNumber evidence="2">3.1.-.-</ecNumber>
    </submittedName>
</protein>
<comment type="caution">
    <text evidence="2">The sequence shown here is derived from an EMBL/GenBank/DDBJ whole genome shotgun (WGS) entry which is preliminary data.</text>
</comment>
<dbReference type="EC" id="3.1.-.-" evidence="2"/>
<dbReference type="EMBL" id="JBHUCX010000005">
    <property type="protein sequence ID" value="MFD1673485.1"/>
    <property type="molecule type" value="Genomic_DNA"/>
</dbReference>
<dbReference type="GO" id="GO:0016787">
    <property type="term" value="F:hydrolase activity"/>
    <property type="evidence" value="ECO:0007669"/>
    <property type="project" value="UniProtKB-KW"/>
</dbReference>